<dbReference type="InterPro" id="IPR020904">
    <property type="entry name" value="Sc_DH/Rdtase_CS"/>
</dbReference>
<dbReference type="EMBL" id="BARW01030481">
    <property type="protein sequence ID" value="GAJ06407.1"/>
    <property type="molecule type" value="Genomic_DNA"/>
</dbReference>
<dbReference type="SUPFAM" id="SSF51735">
    <property type="entry name" value="NAD(P)-binding Rossmann-fold domains"/>
    <property type="match status" value="1"/>
</dbReference>
<dbReference type="Pfam" id="PF13561">
    <property type="entry name" value="adh_short_C2"/>
    <property type="match status" value="1"/>
</dbReference>
<evidence type="ECO:0000256" key="1">
    <source>
        <dbReference type="ARBA" id="ARBA00006484"/>
    </source>
</evidence>
<organism evidence="2">
    <name type="scientific">marine sediment metagenome</name>
    <dbReference type="NCBI Taxonomy" id="412755"/>
    <lineage>
        <taxon>unclassified sequences</taxon>
        <taxon>metagenomes</taxon>
        <taxon>ecological metagenomes</taxon>
    </lineage>
</organism>
<evidence type="ECO:0008006" key="3">
    <source>
        <dbReference type="Google" id="ProtNLM"/>
    </source>
</evidence>
<dbReference type="GO" id="GO:0016616">
    <property type="term" value="F:oxidoreductase activity, acting on the CH-OH group of donors, NAD or NADP as acceptor"/>
    <property type="evidence" value="ECO:0007669"/>
    <property type="project" value="TreeGrafter"/>
</dbReference>
<protein>
    <recommendedName>
        <fullName evidence="3">SDR family oxidoreductase</fullName>
    </recommendedName>
</protein>
<dbReference type="PRINTS" id="PR00080">
    <property type="entry name" value="SDRFAMILY"/>
</dbReference>
<dbReference type="PRINTS" id="PR00081">
    <property type="entry name" value="GDHRDH"/>
</dbReference>
<dbReference type="PANTHER" id="PTHR42760">
    <property type="entry name" value="SHORT-CHAIN DEHYDROGENASES/REDUCTASES FAMILY MEMBER"/>
    <property type="match status" value="1"/>
</dbReference>
<comment type="caution">
    <text evidence="2">The sequence shown here is derived from an EMBL/GenBank/DDBJ whole genome shotgun (WGS) entry which is preliminary data.</text>
</comment>
<evidence type="ECO:0000313" key="2">
    <source>
        <dbReference type="EMBL" id="GAJ06407.1"/>
    </source>
</evidence>
<sequence>FICSKAVAKVMLEQKAGSIVNISSRDSIIPSVGMIAYGAAKAGVNSFTRTLAWELAPYVRVNAILPGAVLTERAIQMIGPVKDKIVAGTPMNRMGTPEDIALAALYLASSASDWVTGKMFEIDGGIEFVPLATKEIIGQG</sequence>
<feature type="non-terminal residue" evidence="2">
    <location>
        <position position="1"/>
    </location>
</feature>
<dbReference type="InterPro" id="IPR036291">
    <property type="entry name" value="NAD(P)-bd_dom_sf"/>
</dbReference>
<dbReference type="Gene3D" id="3.40.50.720">
    <property type="entry name" value="NAD(P)-binding Rossmann-like Domain"/>
    <property type="match status" value="1"/>
</dbReference>
<dbReference type="AlphaFoldDB" id="X1US21"/>
<dbReference type="InterPro" id="IPR002347">
    <property type="entry name" value="SDR_fam"/>
</dbReference>
<gene>
    <name evidence="2" type="ORF">S12H4_48723</name>
</gene>
<reference evidence="2" key="1">
    <citation type="journal article" date="2014" name="Front. Microbiol.">
        <title>High frequency of phylogenetically diverse reductive dehalogenase-homologous genes in deep subseafloor sedimentary metagenomes.</title>
        <authorList>
            <person name="Kawai M."/>
            <person name="Futagami T."/>
            <person name="Toyoda A."/>
            <person name="Takaki Y."/>
            <person name="Nishi S."/>
            <person name="Hori S."/>
            <person name="Arai W."/>
            <person name="Tsubouchi T."/>
            <person name="Morono Y."/>
            <person name="Uchiyama I."/>
            <person name="Ito T."/>
            <person name="Fujiyama A."/>
            <person name="Inagaki F."/>
            <person name="Takami H."/>
        </authorList>
    </citation>
    <scope>NUCLEOTIDE SEQUENCE</scope>
    <source>
        <strain evidence="2">Expedition CK06-06</strain>
    </source>
</reference>
<name>X1US21_9ZZZZ</name>
<comment type="similarity">
    <text evidence="1">Belongs to the short-chain dehydrogenases/reductases (SDR) family.</text>
</comment>
<accession>X1US21</accession>
<dbReference type="CDD" id="cd05233">
    <property type="entry name" value="SDR_c"/>
    <property type="match status" value="1"/>
</dbReference>
<proteinExistence type="inferred from homology"/>
<dbReference type="PROSITE" id="PS00061">
    <property type="entry name" value="ADH_SHORT"/>
    <property type="match status" value="1"/>
</dbReference>